<dbReference type="GO" id="GO:0045254">
    <property type="term" value="C:pyruvate dehydrogenase complex"/>
    <property type="evidence" value="ECO:0007669"/>
    <property type="project" value="InterPro"/>
</dbReference>
<dbReference type="GO" id="GO:0016746">
    <property type="term" value="F:acyltransferase activity"/>
    <property type="evidence" value="ECO:0007669"/>
    <property type="project" value="InterPro"/>
</dbReference>
<comment type="similarity">
    <text evidence="1">Belongs to the 2-oxoacid dehydrogenase family.</text>
</comment>
<dbReference type="InterPro" id="IPR036625">
    <property type="entry name" value="E3-bd_dom_sf"/>
</dbReference>
<dbReference type="KEGG" id="dzi:111296526"/>
<dbReference type="GO" id="GO:0006086">
    <property type="term" value="P:pyruvate decarboxylation to acetyl-CoA"/>
    <property type="evidence" value="ECO:0007669"/>
    <property type="project" value="InterPro"/>
</dbReference>
<dbReference type="GO" id="GO:0005739">
    <property type="term" value="C:mitochondrion"/>
    <property type="evidence" value="ECO:0007669"/>
    <property type="project" value="TreeGrafter"/>
</dbReference>
<keyword evidence="4" id="KW-1185">Reference proteome</keyword>
<evidence type="ECO:0000313" key="4">
    <source>
        <dbReference type="Proteomes" id="UP000515121"/>
    </source>
</evidence>
<feature type="region of interest" description="Disordered" evidence="2">
    <location>
        <begin position="52"/>
        <end position="98"/>
    </location>
</feature>
<protein>
    <submittedName>
        <fullName evidence="5">Dihydrolipoyllysine-residue acetyltransferase component 1 of pyruvate dehydrogenase complex, mitochondrial-like</fullName>
    </submittedName>
</protein>
<evidence type="ECO:0000259" key="3">
    <source>
        <dbReference type="Pfam" id="PF02817"/>
    </source>
</evidence>
<dbReference type="OrthoDB" id="537444at2759"/>
<gene>
    <name evidence="5" type="primary">LOC111296526</name>
</gene>
<feature type="domain" description="Peripheral subunit-binding (PSBD)" evidence="3">
    <location>
        <begin position="24"/>
        <end position="47"/>
    </location>
</feature>
<dbReference type="Proteomes" id="UP000515121">
    <property type="component" value="Unplaced"/>
</dbReference>
<dbReference type="Gene3D" id="4.10.320.10">
    <property type="entry name" value="E3-binding domain"/>
    <property type="match status" value="1"/>
</dbReference>
<dbReference type="InterPro" id="IPR045257">
    <property type="entry name" value="E2/Pdx1"/>
</dbReference>
<dbReference type="PANTHER" id="PTHR23151:SF90">
    <property type="entry name" value="DIHYDROLIPOYLLYSINE-RESIDUE ACETYLTRANSFERASE COMPONENT OF PYRUVATE DEHYDROGENASE COMPLEX, MITOCHONDRIAL-RELATED"/>
    <property type="match status" value="1"/>
</dbReference>
<dbReference type="Pfam" id="PF02817">
    <property type="entry name" value="E3_binding"/>
    <property type="match status" value="1"/>
</dbReference>
<feature type="compositionally biased region" description="Polar residues" evidence="2">
    <location>
        <begin position="86"/>
        <end position="98"/>
    </location>
</feature>
<sequence>MNPKVKLECRSPVQRSIHQLSCLEHGLDASSLKASGPRGILLKGDVLAAIKSGKGSSKISSSEKKKPSTQISPKKSPSARPESKAHPQQSDSFEDLSNTQIRKVIGMLRKGEIIV</sequence>
<evidence type="ECO:0000313" key="5">
    <source>
        <dbReference type="RefSeq" id="XP_022746612.1"/>
    </source>
</evidence>
<organism evidence="4 5">
    <name type="scientific">Durio zibethinus</name>
    <name type="common">Durian</name>
    <dbReference type="NCBI Taxonomy" id="66656"/>
    <lineage>
        <taxon>Eukaryota</taxon>
        <taxon>Viridiplantae</taxon>
        <taxon>Streptophyta</taxon>
        <taxon>Embryophyta</taxon>
        <taxon>Tracheophyta</taxon>
        <taxon>Spermatophyta</taxon>
        <taxon>Magnoliopsida</taxon>
        <taxon>eudicotyledons</taxon>
        <taxon>Gunneridae</taxon>
        <taxon>Pentapetalae</taxon>
        <taxon>rosids</taxon>
        <taxon>malvids</taxon>
        <taxon>Malvales</taxon>
        <taxon>Malvaceae</taxon>
        <taxon>Helicteroideae</taxon>
        <taxon>Durio</taxon>
    </lineage>
</organism>
<accession>A0A6P5Z1W4</accession>
<dbReference type="InterPro" id="IPR004167">
    <property type="entry name" value="PSBD"/>
</dbReference>
<dbReference type="SUPFAM" id="SSF47005">
    <property type="entry name" value="Peripheral subunit-binding domain of 2-oxo acid dehydrogenase complex"/>
    <property type="match status" value="1"/>
</dbReference>
<dbReference type="AlphaFoldDB" id="A0A6P5Z1W4"/>
<name>A0A6P5Z1W4_DURZI</name>
<evidence type="ECO:0000256" key="2">
    <source>
        <dbReference type="SAM" id="MobiDB-lite"/>
    </source>
</evidence>
<dbReference type="PANTHER" id="PTHR23151">
    <property type="entry name" value="DIHYDROLIPOAMIDE ACETYL/SUCCINYL-TRANSFERASE-RELATED"/>
    <property type="match status" value="1"/>
</dbReference>
<reference evidence="5" key="1">
    <citation type="submission" date="2025-08" db="UniProtKB">
        <authorList>
            <consortium name="RefSeq"/>
        </authorList>
    </citation>
    <scope>IDENTIFICATION</scope>
    <source>
        <tissue evidence="5">Fruit stalk</tissue>
    </source>
</reference>
<dbReference type="GeneID" id="111296526"/>
<evidence type="ECO:0000256" key="1">
    <source>
        <dbReference type="ARBA" id="ARBA00007317"/>
    </source>
</evidence>
<proteinExistence type="inferred from homology"/>
<dbReference type="RefSeq" id="XP_022746612.1">
    <property type="nucleotide sequence ID" value="XM_022890877.1"/>
</dbReference>